<evidence type="ECO:0000256" key="7">
    <source>
        <dbReference type="PIRSR" id="PIRSR000106-2"/>
    </source>
</evidence>
<comment type="cofactor">
    <cofactor evidence="1">
        <name>Mn(2+)</name>
        <dbReference type="ChEBI" id="CHEBI:29035"/>
    </cofactor>
</comment>
<feature type="active site" description="Proton acceptor" evidence="6">
    <location>
        <position position="179"/>
    </location>
</feature>
<dbReference type="Pfam" id="PF03949">
    <property type="entry name" value="Malic_M"/>
    <property type="match status" value="1"/>
</dbReference>
<keyword evidence="13" id="KW-1185">Reference proteome</keyword>
<comment type="cofactor">
    <cofactor evidence="8">
        <name>Mg(2+)</name>
        <dbReference type="ChEBI" id="CHEBI:18420"/>
    </cofactor>
    <cofactor evidence="8">
        <name>Mn(2+)</name>
        <dbReference type="ChEBI" id="CHEBI:29035"/>
    </cofactor>
    <text evidence="8">Divalent metal cations. Prefers magnesium or manganese.</text>
</comment>
<accession>A0A2I7N4D8</accession>
<feature type="domain" description="Malic enzyme N-terminal" evidence="11">
    <location>
        <begin position="85"/>
        <end position="265"/>
    </location>
</feature>
<dbReference type="OrthoDB" id="3314528at2"/>
<evidence type="ECO:0000256" key="8">
    <source>
        <dbReference type="PIRSR" id="PIRSR000106-3"/>
    </source>
</evidence>
<organism evidence="12 13">
    <name type="scientific">Aquella oligotrophica</name>
    <dbReference type="NCBI Taxonomy" id="2067065"/>
    <lineage>
        <taxon>Bacteria</taxon>
        <taxon>Pseudomonadati</taxon>
        <taxon>Pseudomonadota</taxon>
        <taxon>Betaproteobacteria</taxon>
        <taxon>Neisseriales</taxon>
        <taxon>Neisseriaceae</taxon>
        <taxon>Aquella</taxon>
    </lineage>
</organism>
<dbReference type="EC" id="1.1.1.38" evidence="12"/>
<feature type="binding site" evidence="8">
    <location>
        <position position="274"/>
    </location>
    <ligand>
        <name>a divalent metal cation</name>
        <dbReference type="ChEBI" id="CHEBI:60240"/>
    </ligand>
</feature>
<dbReference type="EMBL" id="CP024847">
    <property type="protein sequence ID" value="AUR51288.1"/>
    <property type="molecule type" value="Genomic_DNA"/>
</dbReference>
<dbReference type="KEGG" id="nba:CUN60_02885"/>
<feature type="binding site" evidence="8">
    <location>
        <position position="250"/>
    </location>
    <ligand>
        <name>a divalent metal cation</name>
        <dbReference type="ChEBI" id="CHEBI:60240"/>
    </ligand>
</feature>
<dbReference type="GO" id="GO:0004470">
    <property type="term" value="F:malic enzyme activity"/>
    <property type="evidence" value="ECO:0007669"/>
    <property type="project" value="InterPro"/>
</dbReference>
<feature type="domain" description="Malic enzyme NAD-binding" evidence="10">
    <location>
        <begin position="275"/>
        <end position="535"/>
    </location>
</feature>
<feature type="active site" description="Proton donor" evidence="6">
    <location>
        <position position="108"/>
    </location>
</feature>
<feature type="binding site" evidence="7">
    <location>
        <position position="422"/>
    </location>
    <ligand>
        <name>(S)-malate</name>
        <dbReference type="ChEBI" id="CHEBI:15589"/>
    </ligand>
</feature>
<feature type="binding site" evidence="8">
    <location>
        <position position="251"/>
    </location>
    <ligand>
        <name>a divalent metal cation</name>
        <dbReference type="ChEBI" id="CHEBI:60240"/>
    </ligand>
</feature>
<name>A0A2I7N4D8_9NEIS</name>
<dbReference type="SUPFAM" id="SSF51735">
    <property type="entry name" value="NAD(P)-binding Rossmann-fold domains"/>
    <property type="match status" value="1"/>
</dbReference>
<dbReference type="SUPFAM" id="SSF53223">
    <property type="entry name" value="Aminoacid dehydrogenase-like, N-terminal domain"/>
    <property type="match status" value="1"/>
</dbReference>
<keyword evidence="5" id="KW-0520">NAD</keyword>
<keyword evidence="3 8" id="KW-0479">Metal-binding</keyword>
<dbReference type="GO" id="GO:0016616">
    <property type="term" value="F:oxidoreductase activity, acting on the CH-OH group of donors, NAD or NADP as acceptor"/>
    <property type="evidence" value="ECO:0007669"/>
    <property type="project" value="InterPro"/>
</dbReference>
<protein>
    <submittedName>
        <fullName evidence="12">NAD-dependent malic enzyme</fullName>
        <ecNumber evidence="12">1.1.1.38</ecNumber>
    </submittedName>
</protein>
<dbReference type="Gene3D" id="3.40.50.10380">
    <property type="entry name" value="Malic enzyme, N-terminal domain"/>
    <property type="match status" value="1"/>
</dbReference>
<dbReference type="NCBIfam" id="NF010052">
    <property type="entry name" value="PRK13529.1"/>
    <property type="match status" value="1"/>
</dbReference>
<dbReference type="AlphaFoldDB" id="A0A2I7N4D8"/>
<evidence type="ECO:0000256" key="4">
    <source>
        <dbReference type="ARBA" id="ARBA00023002"/>
    </source>
</evidence>
<evidence type="ECO:0000256" key="6">
    <source>
        <dbReference type="PIRSR" id="PIRSR000106-1"/>
    </source>
</evidence>
<dbReference type="InterPro" id="IPR036291">
    <property type="entry name" value="NAD(P)-bd_dom_sf"/>
</dbReference>
<dbReference type="InterPro" id="IPR037062">
    <property type="entry name" value="Malic_N_dom_sf"/>
</dbReference>
<feature type="binding site" evidence="7">
    <location>
        <position position="466"/>
    </location>
    <ligand>
        <name>(S)-malate</name>
        <dbReference type="ChEBI" id="CHEBI:15589"/>
    </ligand>
</feature>
<dbReference type="InterPro" id="IPR046346">
    <property type="entry name" value="Aminoacid_DH-like_N_sf"/>
</dbReference>
<evidence type="ECO:0000313" key="13">
    <source>
        <dbReference type="Proteomes" id="UP000236655"/>
    </source>
</evidence>
<feature type="binding site" evidence="7">
    <location>
        <position position="161"/>
    </location>
    <ligand>
        <name>(S)-malate</name>
        <dbReference type="ChEBI" id="CHEBI:15589"/>
    </ligand>
</feature>
<dbReference type="GO" id="GO:0046872">
    <property type="term" value="F:metal ion binding"/>
    <property type="evidence" value="ECO:0007669"/>
    <property type="project" value="UniProtKB-KW"/>
</dbReference>
<dbReference type="PANTHER" id="PTHR23406:SF34">
    <property type="entry name" value="NAD-DEPENDENT MALIC ENZYME, MITOCHONDRIAL"/>
    <property type="match status" value="1"/>
</dbReference>
<comment type="similarity">
    <text evidence="2 9">Belongs to the malic enzymes family.</text>
</comment>
<evidence type="ECO:0000313" key="12">
    <source>
        <dbReference type="EMBL" id="AUR51288.1"/>
    </source>
</evidence>
<evidence type="ECO:0000259" key="10">
    <source>
        <dbReference type="SMART" id="SM00919"/>
    </source>
</evidence>
<evidence type="ECO:0000256" key="1">
    <source>
        <dbReference type="ARBA" id="ARBA00001936"/>
    </source>
</evidence>
<dbReference type="RefSeq" id="WP_102950588.1">
    <property type="nucleotide sequence ID" value="NZ_CP024847.1"/>
</dbReference>
<proteinExistence type="inferred from homology"/>
<dbReference type="Pfam" id="PF00390">
    <property type="entry name" value="malic"/>
    <property type="match status" value="1"/>
</dbReference>
<evidence type="ECO:0000259" key="11">
    <source>
        <dbReference type="SMART" id="SM01274"/>
    </source>
</evidence>
<keyword evidence="4 12" id="KW-0560">Oxidoreductase</keyword>
<dbReference type="Proteomes" id="UP000236655">
    <property type="component" value="Chromosome"/>
</dbReference>
<dbReference type="PANTHER" id="PTHR23406">
    <property type="entry name" value="MALIC ENZYME-RELATED"/>
    <property type="match status" value="1"/>
</dbReference>
<evidence type="ECO:0000256" key="5">
    <source>
        <dbReference type="ARBA" id="ARBA00023027"/>
    </source>
</evidence>
<evidence type="ECO:0000256" key="2">
    <source>
        <dbReference type="ARBA" id="ARBA00008785"/>
    </source>
</evidence>
<sequence length="571" mass="63532">MKIDIKKDDKGQKYVELDVYGYDLINNPLLNKGRSFSHEERVNFKLRGIVPPSNFPLEEIVDKNFQVILDKSTDLERHIYLRSLQDRNETLFYALLNKYIEKIMPLVYTPTVGLACQHFGQIYRRPRGVFISHPNRDAIDEILDHDYFDGTEVIVVSDGERILGLGDQGAGGMGIPIGKLSLYTGCAGIAPNKTLPIILDVGTDNEQLLNDPLYIGWRHKRIRGAEYDEFIDKFVTAVKKRFPKVLLQWEDFAQPNALKLLNRYKNELCTFNDDIQGTASIVVGALLAATIASGVPLAKQKIIVVGAGSAGVGIANLILDAMVDDGITREDAYKAFFMVDRYGLITDNIESLDFQKPFSRKSSDIAEWRVANSQNINLLETVINSGATMLIGVSAQGGIFTREVIKALAKNTERPIVFPLSNPTEKCEANPHDVLDWTDAKAIVGTGTAYSPYETVNGPKRIDQVNNSYIFPGLGLGVLAIGATRVTDRMFLIAAKALAAISPVNHNKDGNLLPPLSEVRNVSRDIAIAVAEEAIREGLTTYGHDLNRVEIEEIIDDYIWEPVYLPYYLKK</sequence>
<dbReference type="FunFam" id="3.40.50.10380:FF:000001">
    <property type="entry name" value="NAD-dependent malic enzyme"/>
    <property type="match status" value="1"/>
</dbReference>
<dbReference type="InterPro" id="IPR015884">
    <property type="entry name" value="Malic_enzyme_CS"/>
</dbReference>
<dbReference type="InterPro" id="IPR012302">
    <property type="entry name" value="Malic_NAD-bd"/>
</dbReference>
<dbReference type="Gene3D" id="3.40.50.720">
    <property type="entry name" value="NAD(P)-binding Rossmann-like Domain"/>
    <property type="match status" value="1"/>
</dbReference>
<gene>
    <name evidence="12" type="ORF">CUN60_02885</name>
</gene>
<dbReference type="PIRSF" id="PIRSF000106">
    <property type="entry name" value="ME"/>
    <property type="match status" value="1"/>
</dbReference>
<dbReference type="InterPro" id="IPR012301">
    <property type="entry name" value="Malic_N_dom"/>
</dbReference>
<evidence type="ECO:0000256" key="3">
    <source>
        <dbReference type="ARBA" id="ARBA00022723"/>
    </source>
</evidence>
<dbReference type="InterPro" id="IPR001891">
    <property type="entry name" value="Malic_OxRdtase"/>
</dbReference>
<dbReference type="PROSITE" id="PS00331">
    <property type="entry name" value="MALIC_ENZYMES"/>
    <property type="match status" value="1"/>
</dbReference>
<dbReference type="SMART" id="SM00919">
    <property type="entry name" value="Malic_M"/>
    <property type="match status" value="1"/>
</dbReference>
<evidence type="ECO:0000256" key="9">
    <source>
        <dbReference type="RuleBase" id="RU003427"/>
    </source>
</evidence>
<dbReference type="GO" id="GO:0006108">
    <property type="term" value="P:malate metabolic process"/>
    <property type="evidence" value="ECO:0007669"/>
    <property type="project" value="TreeGrafter"/>
</dbReference>
<reference evidence="13" key="1">
    <citation type="submission" date="2017-11" db="EMBL/GenBank/DDBJ databases">
        <authorList>
            <person name="Chan K.G."/>
            <person name="Lee L.S."/>
        </authorList>
    </citation>
    <scope>NUCLEOTIDE SEQUENCE [LARGE SCALE GENOMIC DNA]</scope>
    <source>
        <strain evidence="13">DSM 100970</strain>
    </source>
</reference>
<dbReference type="SMART" id="SM01274">
    <property type="entry name" value="malic"/>
    <property type="match status" value="1"/>
</dbReference>
<dbReference type="PRINTS" id="PR00072">
    <property type="entry name" value="MALOXRDTASE"/>
</dbReference>
<dbReference type="GO" id="GO:0051287">
    <property type="term" value="F:NAD binding"/>
    <property type="evidence" value="ECO:0007669"/>
    <property type="project" value="InterPro"/>
</dbReference>